<keyword evidence="2" id="KW-0812">Transmembrane</keyword>
<protein>
    <submittedName>
        <fullName evidence="3">Uncharacterized protein</fullName>
    </submittedName>
</protein>
<dbReference type="AlphaFoldDB" id="A0A9P5WXU9"/>
<feature type="region of interest" description="Disordered" evidence="1">
    <location>
        <begin position="35"/>
        <end position="79"/>
    </location>
</feature>
<evidence type="ECO:0000256" key="1">
    <source>
        <dbReference type="SAM" id="MobiDB-lite"/>
    </source>
</evidence>
<dbReference type="EMBL" id="MU152066">
    <property type="protein sequence ID" value="KAF9441093.1"/>
    <property type="molecule type" value="Genomic_DNA"/>
</dbReference>
<name>A0A9P5WXU9_9AGAR</name>
<comment type="caution">
    <text evidence="3">The sequence shown here is derived from an EMBL/GenBank/DDBJ whole genome shotgun (WGS) entry which is preliminary data.</text>
</comment>
<gene>
    <name evidence="3" type="ORF">P691DRAFT_780588</name>
</gene>
<evidence type="ECO:0000256" key="2">
    <source>
        <dbReference type="SAM" id="Phobius"/>
    </source>
</evidence>
<evidence type="ECO:0000313" key="4">
    <source>
        <dbReference type="Proteomes" id="UP000807342"/>
    </source>
</evidence>
<proteinExistence type="predicted"/>
<keyword evidence="2" id="KW-1133">Transmembrane helix</keyword>
<accession>A0A9P5WXU9</accession>
<keyword evidence="2" id="KW-0472">Membrane</keyword>
<feature type="transmembrane region" description="Helical" evidence="2">
    <location>
        <begin position="396"/>
        <end position="414"/>
    </location>
</feature>
<evidence type="ECO:0000313" key="3">
    <source>
        <dbReference type="EMBL" id="KAF9441093.1"/>
    </source>
</evidence>
<dbReference type="Proteomes" id="UP000807342">
    <property type="component" value="Unassembled WGS sequence"/>
</dbReference>
<sequence>MGITMESLRRSALHSRNSGEYSHLGDLIITTERFTDDSEPVFGEPESASADDAFQDTGPTDSDASASPPGEEEDPVMSSSQLELEIGMMVHDLREHLEWMIAHLQGLATNVCEMMLGLSLIGGIITWNDENERRENLNECQAFFPNYPHDDPPLLWSECQIARMVTLSSAVCTYYGIIHLWFSSDSESHLGPQSKNMEQPPQTFHVPSPNEHKGAISVLLSSEMSRFGLLALALSISSKTGAKDAAGRLIFVAHGEFEWGPLASLTKNTEDHPAVSRSIVDVPPNICFLPGGGFSFSACQSQNIVTLDGGFDNQAPAEFTPDAEDTLALPTTLQDASHHKSPSIMQVNVAPSNHTVTISDRPTPNFVPENETGALHDFVQVLSCRERLTTRLAHKVLIVSLFLPIFILLASIIIETKDGGFIPFNRTQSLIIPANAPFLDHFHYQASEFSTLALEFKGVTELMAGMSNIIANSELDSKESLLELLDGLSYDVN</sequence>
<organism evidence="3 4">
    <name type="scientific">Macrolepiota fuliginosa MF-IS2</name>
    <dbReference type="NCBI Taxonomy" id="1400762"/>
    <lineage>
        <taxon>Eukaryota</taxon>
        <taxon>Fungi</taxon>
        <taxon>Dikarya</taxon>
        <taxon>Basidiomycota</taxon>
        <taxon>Agaricomycotina</taxon>
        <taxon>Agaricomycetes</taxon>
        <taxon>Agaricomycetidae</taxon>
        <taxon>Agaricales</taxon>
        <taxon>Agaricineae</taxon>
        <taxon>Agaricaceae</taxon>
        <taxon>Macrolepiota</taxon>
    </lineage>
</organism>
<keyword evidence="4" id="KW-1185">Reference proteome</keyword>
<reference evidence="3" key="1">
    <citation type="submission" date="2020-11" db="EMBL/GenBank/DDBJ databases">
        <authorList>
            <consortium name="DOE Joint Genome Institute"/>
            <person name="Ahrendt S."/>
            <person name="Riley R."/>
            <person name="Andreopoulos W."/>
            <person name="Labutti K."/>
            <person name="Pangilinan J."/>
            <person name="Ruiz-Duenas F.J."/>
            <person name="Barrasa J.M."/>
            <person name="Sanchez-Garcia M."/>
            <person name="Camarero S."/>
            <person name="Miyauchi S."/>
            <person name="Serrano A."/>
            <person name="Linde D."/>
            <person name="Babiker R."/>
            <person name="Drula E."/>
            <person name="Ayuso-Fernandez I."/>
            <person name="Pacheco R."/>
            <person name="Padilla G."/>
            <person name="Ferreira P."/>
            <person name="Barriuso J."/>
            <person name="Kellner H."/>
            <person name="Castanera R."/>
            <person name="Alfaro M."/>
            <person name="Ramirez L."/>
            <person name="Pisabarro A.G."/>
            <person name="Kuo A."/>
            <person name="Tritt A."/>
            <person name="Lipzen A."/>
            <person name="He G."/>
            <person name="Yan M."/>
            <person name="Ng V."/>
            <person name="Cullen D."/>
            <person name="Martin F."/>
            <person name="Rosso M.-N."/>
            <person name="Henrissat B."/>
            <person name="Hibbett D."/>
            <person name="Martinez A.T."/>
            <person name="Grigoriev I.V."/>
        </authorList>
    </citation>
    <scope>NUCLEOTIDE SEQUENCE</scope>
    <source>
        <strain evidence="3">MF-IS2</strain>
    </source>
</reference>